<comment type="caution">
    <text evidence="2">The sequence shown here is derived from an EMBL/GenBank/DDBJ whole genome shotgun (WGS) entry which is preliminary data.</text>
</comment>
<dbReference type="CDD" id="cd04332">
    <property type="entry name" value="YbaK_like"/>
    <property type="match status" value="1"/>
</dbReference>
<keyword evidence="3" id="KW-1185">Reference proteome</keyword>
<dbReference type="SUPFAM" id="SSF55826">
    <property type="entry name" value="YbaK/ProRS associated domain"/>
    <property type="match status" value="1"/>
</dbReference>
<evidence type="ECO:0000259" key="1">
    <source>
        <dbReference type="Pfam" id="PF04073"/>
    </source>
</evidence>
<dbReference type="PANTHER" id="PTHR30411">
    <property type="entry name" value="CYTOPLASMIC PROTEIN"/>
    <property type="match status" value="1"/>
</dbReference>
<dbReference type="Gene3D" id="3.90.960.10">
    <property type="entry name" value="YbaK/aminoacyl-tRNA synthetase-associated domain"/>
    <property type="match status" value="1"/>
</dbReference>
<dbReference type="OrthoDB" id="1099907at2"/>
<evidence type="ECO:0000313" key="3">
    <source>
        <dbReference type="Proteomes" id="UP000029734"/>
    </source>
</evidence>
<dbReference type="GO" id="GO:0004812">
    <property type="term" value="F:aminoacyl-tRNA ligase activity"/>
    <property type="evidence" value="ECO:0007669"/>
    <property type="project" value="UniProtKB-KW"/>
</dbReference>
<evidence type="ECO:0000313" key="2">
    <source>
        <dbReference type="EMBL" id="KGE16829.1"/>
    </source>
</evidence>
<dbReference type="EMBL" id="JQCR01000003">
    <property type="protein sequence ID" value="KGE16829.1"/>
    <property type="molecule type" value="Genomic_DNA"/>
</dbReference>
<reference evidence="2 3" key="2">
    <citation type="submission" date="2014-10" db="EMBL/GenBank/DDBJ databases">
        <title>Comparative genomics of the Paenibacillus odorifer group.</title>
        <authorList>
            <person name="Tsai Y.-C."/>
            <person name="Martin N."/>
            <person name="Korlach J."/>
            <person name="Wiedmann M."/>
        </authorList>
    </citation>
    <scope>NUCLEOTIDE SEQUENCE [LARGE SCALE GENOMIC DNA]</scope>
    <source>
        <strain evidence="2 3">DSM 18334</strain>
    </source>
</reference>
<accession>A0A098M301</accession>
<keyword evidence="2" id="KW-0436">Ligase</keyword>
<dbReference type="Pfam" id="PF04073">
    <property type="entry name" value="tRNA_edit"/>
    <property type="match status" value="1"/>
</dbReference>
<dbReference type="AlphaFoldDB" id="A0A098M301"/>
<name>A0A098M301_9BACL</name>
<proteinExistence type="predicted"/>
<organism evidence="2 3">
    <name type="scientific">Paenibacillus wynnii</name>
    <dbReference type="NCBI Taxonomy" id="268407"/>
    <lineage>
        <taxon>Bacteria</taxon>
        <taxon>Bacillati</taxon>
        <taxon>Bacillota</taxon>
        <taxon>Bacilli</taxon>
        <taxon>Bacillales</taxon>
        <taxon>Paenibacillaceae</taxon>
        <taxon>Paenibacillus</taxon>
    </lineage>
</organism>
<protein>
    <submittedName>
        <fullName evidence="2">Prolyl-tRNA synthetase</fullName>
    </submittedName>
</protein>
<dbReference type="RefSeq" id="WP_036655104.1">
    <property type="nucleotide sequence ID" value="NZ_JQCR01000003.1"/>
</dbReference>
<dbReference type="STRING" id="268407.PWYN_19255"/>
<dbReference type="InterPro" id="IPR036754">
    <property type="entry name" value="YbaK/aa-tRNA-synt-asso_dom_sf"/>
</dbReference>
<dbReference type="PANTHER" id="PTHR30411:SF1">
    <property type="entry name" value="CYTOPLASMIC PROTEIN"/>
    <property type="match status" value="1"/>
</dbReference>
<reference evidence="2 3" key="1">
    <citation type="submission" date="2014-08" db="EMBL/GenBank/DDBJ databases">
        <authorList>
            <person name="den Bakker H.C."/>
        </authorList>
    </citation>
    <scope>NUCLEOTIDE SEQUENCE [LARGE SCALE GENOMIC DNA]</scope>
    <source>
        <strain evidence="2 3">DSM 18334</strain>
    </source>
</reference>
<feature type="domain" description="YbaK/aminoacyl-tRNA synthetase-associated" evidence="1">
    <location>
        <begin position="23"/>
        <end position="139"/>
    </location>
</feature>
<dbReference type="eggNOG" id="COG2606">
    <property type="taxonomic scope" value="Bacteria"/>
</dbReference>
<gene>
    <name evidence="2" type="ORF">PWYN_19255</name>
</gene>
<dbReference type="Proteomes" id="UP000029734">
    <property type="component" value="Unassembled WGS sequence"/>
</dbReference>
<keyword evidence="2" id="KW-0030">Aminoacyl-tRNA synthetase</keyword>
<dbReference type="GO" id="GO:0002161">
    <property type="term" value="F:aminoacyl-tRNA deacylase activity"/>
    <property type="evidence" value="ECO:0007669"/>
    <property type="project" value="InterPro"/>
</dbReference>
<sequence>MDKLVAVLDEQNIEYEIIKHSKQLNTAQEGAEYFGIEIGQTAPTLILKTEKGYCCLIISGDYGRVDFDSLRKILSVEQVKLASPKEVEQVTGSMIGSVSLINRDIPTIIDSQVNRFQYVYGGTGVPQTTLKIRPSDLEKMNEIVGYIR</sequence>
<dbReference type="InterPro" id="IPR007214">
    <property type="entry name" value="YbaK/aa-tRNA-synth-assoc-dom"/>
</dbReference>